<feature type="transmembrane region" description="Helical" evidence="10">
    <location>
        <begin position="733"/>
        <end position="755"/>
    </location>
</feature>
<dbReference type="SUPFAM" id="SSF81665">
    <property type="entry name" value="Calcium ATPase, transmembrane domain M"/>
    <property type="match status" value="1"/>
</dbReference>
<evidence type="ECO:0000256" key="7">
    <source>
        <dbReference type="ARBA" id="ARBA00022967"/>
    </source>
</evidence>
<dbReference type="PROSITE" id="PS00154">
    <property type="entry name" value="ATPASE_E1_E2"/>
    <property type="match status" value="1"/>
</dbReference>
<dbReference type="InterPro" id="IPR006068">
    <property type="entry name" value="ATPase_P-typ_cation-transptr_C"/>
</dbReference>
<evidence type="ECO:0000313" key="13">
    <source>
        <dbReference type="Proteomes" id="UP000246569"/>
    </source>
</evidence>
<evidence type="ECO:0000256" key="2">
    <source>
        <dbReference type="ARBA" id="ARBA00005675"/>
    </source>
</evidence>
<evidence type="ECO:0000256" key="8">
    <source>
        <dbReference type="ARBA" id="ARBA00022989"/>
    </source>
</evidence>
<reference evidence="12 13" key="1">
    <citation type="submission" date="2018-05" db="EMBL/GenBank/DDBJ databases">
        <title>Genomic Encyclopedia of Type Strains, Phase IV (KMG-IV): sequencing the most valuable type-strain genomes for metagenomic binning, comparative biology and taxonomic classification.</title>
        <authorList>
            <person name="Goeker M."/>
        </authorList>
    </citation>
    <scope>NUCLEOTIDE SEQUENCE [LARGE SCALE GENOMIC DNA]</scope>
    <source>
        <strain evidence="12 13">DSM 23606</strain>
    </source>
</reference>
<protein>
    <submittedName>
        <fullName evidence="12">Sodium/potassium-transporting ATPase subunit alpha</fullName>
    </submittedName>
</protein>
<dbReference type="Pfam" id="PF08282">
    <property type="entry name" value="Hydrolase_3"/>
    <property type="match status" value="1"/>
</dbReference>
<dbReference type="PANTHER" id="PTHR43294">
    <property type="entry name" value="SODIUM/POTASSIUM-TRANSPORTING ATPASE SUBUNIT ALPHA"/>
    <property type="match status" value="1"/>
</dbReference>
<dbReference type="FunFam" id="3.40.50.1000:FF:000001">
    <property type="entry name" value="Phospholipid-transporting ATPase IC"/>
    <property type="match status" value="1"/>
</dbReference>
<feature type="transmembrane region" description="Helical" evidence="10">
    <location>
        <begin position="812"/>
        <end position="830"/>
    </location>
</feature>
<dbReference type="SUPFAM" id="SSF56784">
    <property type="entry name" value="HAD-like"/>
    <property type="match status" value="1"/>
</dbReference>
<evidence type="ECO:0000256" key="3">
    <source>
        <dbReference type="ARBA" id="ARBA00022475"/>
    </source>
</evidence>
<evidence type="ECO:0000256" key="10">
    <source>
        <dbReference type="SAM" id="Phobius"/>
    </source>
</evidence>
<name>A0A317MXL5_9GAMM</name>
<feature type="domain" description="Cation-transporting P-type ATPase N-terminal" evidence="11">
    <location>
        <begin position="4"/>
        <end position="77"/>
    </location>
</feature>
<dbReference type="Gene3D" id="2.70.150.10">
    <property type="entry name" value="Calcium-transporting ATPase, cytoplasmic transduction domain A"/>
    <property type="match status" value="1"/>
</dbReference>
<accession>A0A317MXL5</accession>
<dbReference type="Pfam" id="PF13246">
    <property type="entry name" value="Cation_ATPase"/>
    <property type="match status" value="1"/>
</dbReference>
<evidence type="ECO:0000256" key="9">
    <source>
        <dbReference type="ARBA" id="ARBA00023136"/>
    </source>
</evidence>
<evidence type="ECO:0000259" key="11">
    <source>
        <dbReference type="SMART" id="SM00831"/>
    </source>
</evidence>
<dbReference type="Pfam" id="PF00690">
    <property type="entry name" value="Cation_ATPase_N"/>
    <property type="match status" value="1"/>
</dbReference>
<keyword evidence="4 10" id="KW-0812">Transmembrane</keyword>
<dbReference type="SUPFAM" id="SSF81660">
    <property type="entry name" value="Metal cation-transporting ATPase, ATP-binding domain N"/>
    <property type="match status" value="1"/>
</dbReference>
<keyword evidence="8 10" id="KW-1133">Transmembrane helix</keyword>
<dbReference type="PANTHER" id="PTHR43294:SF21">
    <property type="entry name" value="CATION TRANSPORTING ATPASE"/>
    <property type="match status" value="1"/>
</dbReference>
<gene>
    <name evidence="12" type="ORF">C7443_109131</name>
</gene>
<evidence type="ECO:0000256" key="4">
    <source>
        <dbReference type="ARBA" id="ARBA00022692"/>
    </source>
</evidence>
<feature type="transmembrane region" description="Helical" evidence="10">
    <location>
        <begin position="836"/>
        <end position="859"/>
    </location>
</feature>
<evidence type="ECO:0000313" key="12">
    <source>
        <dbReference type="EMBL" id="PWV59878.1"/>
    </source>
</evidence>
<dbReference type="GO" id="GO:0016887">
    <property type="term" value="F:ATP hydrolysis activity"/>
    <property type="evidence" value="ECO:0007669"/>
    <property type="project" value="InterPro"/>
</dbReference>
<dbReference type="Gene3D" id="3.40.50.1000">
    <property type="entry name" value="HAD superfamily/HAD-like"/>
    <property type="match status" value="1"/>
</dbReference>
<keyword evidence="7" id="KW-1278">Translocase</keyword>
<feature type="transmembrane region" description="Helical" evidence="10">
    <location>
        <begin position="87"/>
        <end position="104"/>
    </location>
</feature>
<feature type="transmembrane region" description="Helical" evidence="10">
    <location>
        <begin position="775"/>
        <end position="796"/>
    </location>
</feature>
<dbReference type="Gene3D" id="3.40.1110.10">
    <property type="entry name" value="Calcium-transporting ATPase, cytoplasmic domain N"/>
    <property type="match status" value="1"/>
</dbReference>
<dbReference type="InterPro" id="IPR050510">
    <property type="entry name" value="Cation_transp_ATPase_P-type"/>
</dbReference>
<dbReference type="Proteomes" id="UP000246569">
    <property type="component" value="Unassembled WGS sequence"/>
</dbReference>
<keyword evidence="13" id="KW-1185">Reference proteome</keyword>
<dbReference type="SFLD" id="SFLDG00002">
    <property type="entry name" value="C1.7:_P-type_atpase_like"/>
    <property type="match status" value="1"/>
</dbReference>
<dbReference type="SFLD" id="SFLDS00003">
    <property type="entry name" value="Haloacid_Dehalogenase"/>
    <property type="match status" value="1"/>
</dbReference>
<keyword evidence="3" id="KW-1003">Cell membrane</keyword>
<evidence type="ECO:0000256" key="1">
    <source>
        <dbReference type="ARBA" id="ARBA00004651"/>
    </source>
</evidence>
<keyword evidence="6" id="KW-0067">ATP-binding</keyword>
<comment type="subcellular location">
    <subcellularLocation>
        <location evidence="1">Cell membrane</location>
        <topology evidence="1">Multi-pass membrane protein</topology>
    </subcellularLocation>
</comment>
<dbReference type="SUPFAM" id="SSF81653">
    <property type="entry name" value="Calcium ATPase, transduction domain A"/>
    <property type="match status" value="1"/>
</dbReference>
<dbReference type="InterPro" id="IPR059000">
    <property type="entry name" value="ATPase_P-type_domA"/>
</dbReference>
<evidence type="ECO:0000256" key="6">
    <source>
        <dbReference type="ARBA" id="ARBA00022840"/>
    </source>
</evidence>
<dbReference type="GO" id="GO:0005524">
    <property type="term" value="F:ATP binding"/>
    <property type="evidence" value="ECO:0007669"/>
    <property type="project" value="UniProtKB-KW"/>
</dbReference>
<dbReference type="PRINTS" id="PR00119">
    <property type="entry name" value="CATATPASE"/>
</dbReference>
<sequence length="877" mass="93836">MDFEIARRTPQEALARLDSRSSGLSAAEVVARRARFGPNRIEAAEREPLWWRLGREFVHFFALILWFAAGLAFVAELHDPGQGMRELGVAIVGVIVVNGLFSFWQEYRAEQALAALRSLLPPQVDVLRDGHLERLAAEALVPGDVIRLGAGDRVPADCRLLEAHGVRVDTATISGESVPMARSAAPCASIHPLEASNLLLAGTLLVSGEASALVFATGMHTEFGRIARLTQGAAETVSPLQREIARISRLVVALACGLGVLFFAIGELLGLPFLANLMFAVGIIVANVPEGLLPTVTLALALATQRMARRQALVRHLPAVEALGSTTVICSDKTGTLTQNRMRVARVVSADGTDAPGHVPAMLACIARHCHTLRCSAGTVSGDPMELALYAWAGAGASAECLDELAFDTERKRMSVVVKLDGRRLLLCKGAPETVLPLCRTVADGDQPRTFDEPARAALLAQQAACAASGLRVLALAWRELPEQAPACEDDLVCAGLLALEDPPRPQVREAVGRCREAGIRVVMVTGDHPQTALAIARQIGLVRGAQPLLLRGEDLQRMTPAQRQQVLAAPELICARVSAEQKLLVVEALQARGEVVAVTGDGVNDAPALKRADVGIAMGLSGTDVAKEAADIVLLDDHFATLVDAIEEGRAVYANIRKFLTYILSSNVPEIVPYLAFVLAGIPLPLTVIQILAVDLGTDMLPALALGAEPPHPGLMREPPRARRERLLNAPLLLRAYGWLGVMQTLVSLGVFLWLLNAGGWQYGDALGARSPLYLQATSACLVSIVVCQMANLFVCRHPREAVWHGGHNRLLLPALAFELLVILAIVYTSPGQQLFGTAALSVAVWGWAALGALLLLCCEELRKACMRARDRARHG</sequence>
<dbReference type="InterPro" id="IPR023214">
    <property type="entry name" value="HAD_sf"/>
</dbReference>
<feature type="transmembrane region" description="Helical" evidence="10">
    <location>
        <begin position="277"/>
        <end position="303"/>
    </location>
</feature>
<dbReference type="InterPro" id="IPR018303">
    <property type="entry name" value="ATPase_P-typ_P_site"/>
</dbReference>
<keyword evidence="9 10" id="KW-0472">Membrane</keyword>
<feature type="transmembrane region" description="Helical" evidence="10">
    <location>
        <begin position="250"/>
        <end position="271"/>
    </location>
</feature>
<dbReference type="InterPro" id="IPR008250">
    <property type="entry name" value="ATPase_P-typ_transduc_dom_A_sf"/>
</dbReference>
<dbReference type="FunFam" id="3.40.50.1000:FF:000028">
    <property type="entry name" value="Calcium-transporting P-type ATPase, putative"/>
    <property type="match status" value="1"/>
</dbReference>
<evidence type="ECO:0000256" key="5">
    <source>
        <dbReference type="ARBA" id="ARBA00022741"/>
    </source>
</evidence>
<dbReference type="NCBIfam" id="TIGR01494">
    <property type="entry name" value="ATPase_P-type"/>
    <property type="match status" value="3"/>
</dbReference>
<dbReference type="InterPro" id="IPR036412">
    <property type="entry name" value="HAD-like_sf"/>
</dbReference>
<dbReference type="SMART" id="SM00831">
    <property type="entry name" value="Cation_ATPase_N"/>
    <property type="match status" value="1"/>
</dbReference>
<dbReference type="PRINTS" id="PR00121">
    <property type="entry name" value="NAKATPASE"/>
</dbReference>
<organism evidence="12 13">
    <name type="scientific">Plasticicumulans acidivorans</name>
    <dbReference type="NCBI Taxonomy" id="886464"/>
    <lineage>
        <taxon>Bacteria</taxon>
        <taxon>Pseudomonadati</taxon>
        <taxon>Pseudomonadota</taxon>
        <taxon>Gammaproteobacteria</taxon>
        <taxon>Candidatus Competibacteraceae</taxon>
        <taxon>Plasticicumulans</taxon>
    </lineage>
</organism>
<dbReference type="OrthoDB" id="9814270at2"/>
<comment type="similarity">
    <text evidence="2">Belongs to the cation transport ATPase (P-type) (TC 3.A.3) family. Type IIA subfamily.</text>
</comment>
<dbReference type="EMBL" id="QGTJ01000009">
    <property type="protein sequence ID" value="PWV59878.1"/>
    <property type="molecule type" value="Genomic_DNA"/>
</dbReference>
<dbReference type="InterPro" id="IPR004014">
    <property type="entry name" value="ATPase_P-typ_cation-transptr_N"/>
</dbReference>
<dbReference type="GO" id="GO:0005886">
    <property type="term" value="C:plasma membrane"/>
    <property type="evidence" value="ECO:0007669"/>
    <property type="project" value="UniProtKB-SubCell"/>
</dbReference>
<dbReference type="Gene3D" id="1.20.1110.10">
    <property type="entry name" value="Calcium-transporting ATPase, transmembrane domain"/>
    <property type="match status" value="2"/>
</dbReference>
<dbReference type="InterPro" id="IPR044492">
    <property type="entry name" value="P_typ_ATPase_HD_dom"/>
</dbReference>
<feature type="transmembrane region" description="Helical" evidence="10">
    <location>
        <begin position="57"/>
        <end position="75"/>
    </location>
</feature>
<dbReference type="SFLD" id="SFLDF00027">
    <property type="entry name" value="p-type_atpase"/>
    <property type="match status" value="1"/>
</dbReference>
<keyword evidence="5" id="KW-0547">Nucleotide-binding</keyword>
<dbReference type="InterPro" id="IPR001757">
    <property type="entry name" value="P_typ_ATPase"/>
</dbReference>
<dbReference type="Pfam" id="PF00122">
    <property type="entry name" value="E1-E2_ATPase"/>
    <property type="match status" value="1"/>
</dbReference>
<dbReference type="InterPro" id="IPR023298">
    <property type="entry name" value="ATPase_P-typ_TM_dom_sf"/>
</dbReference>
<proteinExistence type="inferred from homology"/>
<dbReference type="InterPro" id="IPR023299">
    <property type="entry name" value="ATPase_P-typ_cyto_dom_N"/>
</dbReference>
<dbReference type="GO" id="GO:0015662">
    <property type="term" value="F:P-type ion transporter activity"/>
    <property type="evidence" value="ECO:0007669"/>
    <property type="project" value="UniProtKB-ARBA"/>
</dbReference>
<dbReference type="RefSeq" id="WP_110019481.1">
    <property type="nucleotide sequence ID" value="NZ_QGTJ01000009.1"/>
</dbReference>
<dbReference type="Pfam" id="PF00689">
    <property type="entry name" value="Cation_ATPase_C"/>
    <property type="match status" value="1"/>
</dbReference>
<comment type="caution">
    <text evidence="12">The sequence shown here is derived from an EMBL/GenBank/DDBJ whole genome shotgun (WGS) entry which is preliminary data.</text>
</comment>
<dbReference type="AlphaFoldDB" id="A0A317MXL5"/>